<dbReference type="SMART" id="SM00448">
    <property type="entry name" value="REC"/>
    <property type="match status" value="1"/>
</dbReference>
<feature type="compositionally biased region" description="Basic residues" evidence="11">
    <location>
        <begin position="4162"/>
        <end position="4171"/>
    </location>
</feature>
<dbReference type="FunFam" id="3.30.565.10:FF:000010">
    <property type="entry name" value="Sensor histidine kinase RcsC"/>
    <property type="match status" value="1"/>
</dbReference>
<proteinExistence type="predicted"/>
<dbReference type="InterPro" id="IPR005467">
    <property type="entry name" value="His_kinase_dom"/>
</dbReference>
<dbReference type="CDD" id="cd17546">
    <property type="entry name" value="REC_hyHK_CKI1_RcsC-like"/>
    <property type="match status" value="1"/>
</dbReference>
<feature type="compositionally biased region" description="Low complexity" evidence="11">
    <location>
        <begin position="3909"/>
        <end position="3933"/>
    </location>
</feature>
<feature type="region of interest" description="Disordered" evidence="11">
    <location>
        <begin position="4117"/>
        <end position="4244"/>
    </location>
</feature>
<feature type="domain" description="HAMP" evidence="14">
    <location>
        <begin position="2602"/>
        <end position="2654"/>
    </location>
</feature>
<dbReference type="Pfam" id="PF02518">
    <property type="entry name" value="HATPase_c"/>
    <property type="match status" value="1"/>
</dbReference>
<feature type="domain" description="HAMP" evidence="14">
    <location>
        <begin position="2234"/>
        <end position="2286"/>
    </location>
</feature>
<evidence type="ECO:0000256" key="8">
    <source>
        <dbReference type="ARBA" id="ARBA00022840"/>
    </source>
</evidence>
<feature type="domain" description="HAMP" evidence="14">
    <location>
        <begin position="1774"/>
        <end position="1826"/>
    </location>
</feature>
<feature type="domain" description="HAMP" evidence="14">
    <location>
        <begin position="1314"/>
        <end position="1366"/>
    </location>
</feature>
<dbReference type="CDD" id="cd00082">
    <property type="entry name" value="HisKA"/>
    <property type="match status" value="1"/>
</dbReference>
<dbReference type="InterPro" id="IPR003661">
    <property type="entry name" value="HisK_dim/P_dom"/>
</dbReference>
<organism evidence="15 16">
    <name type="scientific">Coemansia spiralis</name>
    <dbReference type="NCBI Taxonomy" id="417178"/>
    <lineage>
        <taxon>Eukaryota</taxon>
        <taxon>Fungi</taxon>
        <taxon>Fungi incertae sedis</taxon>
        <taxon>Zoopagomycota</taxon>
        <taxon>Kickxellomycotina</taxon>
        <taxon>Kickxellomycetes</taxon>
        <taxon>Kickxellales</taxon>
        <taxon>Kickxellaceae</taxon>
        <taxon>Coemansia</taxon>
    </lineage>
</organism>
<dbReference type="Gene3D" id="1.10.287.130">
    <property type="match status" value="1"/>
</dbReference>
<dbReference type="Gene3D" id="3.30.565.10">
    <property type="entry name" value="Histidine kinase-like ATPase, C-terminal domain"/>
    <property type="match status" value="1"/>
</dbReference>
<feature type="domain" description="HAMP" evidence="14">
    <location>
        <begin position="486"/>
        <end position="538"/>
    </location>
</feature>
<keyword evidence="8" id="KW-0067">ATP-binding</keyword>
<feature type="domain" description="HAMP" evidence="14">
    <location>
        <begin position="2694"/>
        <end position="2746"/>
    </location>
</feature>
<dbReference type="Gene3D" id="1.20.120.1530">
    <property type="match status" value="16"/>
</dbReference>
<dbReference type="Pfam" id="PF00512">
    <property type="entry name" value="HisKA"/>
    <property type="match status" value="1"/>
</dbReference>
<feature type="domain" description="HAMP" evidence="14">
    <location>
        <begin position="854"/>
        <end position="906"/>
    </location>
</feature>
<keyword evidence="4 15" id="KW-0808">Transferase</keyword>
<dbReference type="FunFam" id="1.20.120.1530:FF:000002">
    <property type="entry name" value="Two-component osmosensing histidine kinase"/>
    <property type="match status" value="14"/>
</dbReference>
<feature type="domain" description="HAMP" evidence="14">
    <location>
        <begin position="1130"/>
        <end position="1182"/>
    </location>
</feature>
<dbReference type="SUPFAM" id="SSF58104">
    <property type="entry name" value="Methyl-accepting chemotaxis protein (MCP) signaling domain"/>
    <property type="match status" value="15"/>
</dbReference>
<feature type="domain" description="HAMP" evidence="14">
    <location>
        <begin position="1038"/>
        <end position="1090"/>
    </location>
</feature>
<dbReference type="PROSITE" id="PS50110">
    <property type="entry name" value="RESPONSE_REGULATORY"/>
    <property type="match status" value="1"/>
</dbReference>
<dbReference type="GO" id="GO:0071474">
    <property type="term" value="P:cellular hyperosmotic response"/>
    <property type="evidence" value="ECO:0007669"/>
    <property type="project" value="TreeGrafter"/>
</dbReference>
<feature type="domain" description="HAMP" evidence="14">
    <location>
        <begin position="2510"/>
        <end position="2562"/>
    </location>
</feature>
<dbReference type="FunFam" id="1.10.287.130:FF:000002">
    <property type="entry name" value="Two-component osmosensing histidine kinase"/>
    <property type="match status" value="1"/>
</dbReference>
<feature type="domain" description="HAMP" evidence="14">
    <location>
        <begin position="2925"/>
        <end position="2977"/>
    </location>
</feature>
<feature type="region of interest" description="Disordered" evidence="11">
    <location>
        <begin position="4326"/>
        <end position="4345"/>
    </location>
</feature>
<evidence type="ECO:0000256" key="4">
    <source>
        <dbReference type="ARBA" id="ARBA00022679"/>
    </source>
</evidence>
<evidence type="ECO:0000256" key="9">
    <source>
        <dbReference type="ARBA" id="ARBA00023012"/>
    </source>
</evidence>
<feature type="region of interest" description="Disordered" evidence="11">
    <location>
        <begin position="4473"/>
        <end position="4548"/>
    </location>
</feature>
<feature type="domain" description="HAMP" evidence="14">
    <location>
        <begin position="2050"/>
        <end position="2102"/>
    </location>
</feature>
<feature type="domain" description="HAMP" evidence="14">
    <location>
        <begin position="1682"/>
        <end position="1734"/>
    </location>
</feature>
<feature type="region of interest" description="Disordered" evidence="11">
    <location>
        <begin position="4025"/>
        <end position="4067"/>
    </location>
</feature>
<feature type="compositionally biased region" description="Basic and acidic residues" evidence="11">
    <location>
        <begin position="4129"/>
        <end position="4142"/>
    </location>
</feature>
<feature type="domain" description="HAMP" evidence="14">
    <location>
        <begin position="394"/>
        <end position="446"/>
    </location>
</feature>
<dbReference type="GO" id="GO:0016020">
    <property type="term" value="C:membrane"/>
    <property type="evidence" value="ECO:0007669"/>
    <property type="project" value="InterPro"/>
</dbReference>
<dbReference type="EC" id="2.7.13.3" evidence="2"/>
<feature type="region of interest" description="Disordered" evidence="11">
    <location>
        <begin position="4406"/>
        <end position="4445"/>
    </location>
</feature>
<dbReference type="Gene3D" id="1.10.287.950">
    <property type="entry name" value="Methyl-accepting chemotaxis protein"/>
    <property type="match status" value="1"/>
</dbReference>
<gene>
    <name evidence="15" type="primary">NIK1</name>
    <name evidence="15" type="ORF">IWW39_000532</name>
</gene>
<evidence type="ECO:0000259" key="13">
    <source>
        <dbReference type="PROSITE" id="PS50110"/>
    </source>
</evidence>
<reference evidence="15" key="1">
    <citation type="submission" date="2022-07" db="EMBL/GenBank/DDBJ databases">
        <title>Phylogenomic reconstructions and comparative analyses of Kickxellomycotina fungi.</title>
        <authorList>
            <person name="Reynolds N.K."/>
            <person name="Stajich J.E."/>
            <person name="Barry K."/>
            <person name="Grigoriev I.V."/>
            <person name="Crous P."/>
            <person name="Smith M.E."/>
        </authorList>
    </citation>
    <scope>NUCLEOTIDE SEQUENCE</scope>
    <source>
        <strain evidence="15">CBS 109367</strain>
    </source>
</reference>
<dbReference type="InterPro" id="IPR001789">
    <property type="entry name" value="Sig_transdc_resp-reg_receiver"/>
</dbReference>
<dbReference type="SUPFAM" id="SSF52172">
    <property type="entry name" value="CheY-like"/>
    <property type="match status" value="2"/>
</dbReference>
<feature type="compositionally biased region" description="Basic and acidic residues" evidence="11">
    <location>
        <begin position="4510"/>
        <end position="4530"/>
    </location>
</feature>
<feature type="domain" description="HAMP" evidence="14">
    <location>
        <begin position="578"/>
        <end position="630"/>
    </location>
</feature>
<feature type="domain" description="HAMP" evidence="14">
    <location>
        <begin position="1222"/>
        <end position="1274"/>
    </location>
</feature>
<dbReference type="Pfam" id="PF18947">
    <property type="entry name" value="HAMP_2"/>
    <property type="match status" value="7"/>
</dbReference>
<evidence type="ECO:0000313" key="16">
    <source>
        <dbReference type="Proteomes" id="UP001151516"/>
    </source>
</evidence>
<feature type="modified residue" description="4-aspartylphosphate" evidence="10">
    <location>
        <position position="3791"/>
    </location>
</feature>
<feature type="domain" description="HAMP" evidence="14">
    <location>
        <begin position="3017"/>
        <end position="3069"/>
    </location>
</feature>
<feature type="domain" description="HAMP" evidence="14">
    <location>
        <begin position="1498"/>
        <end position="1550"/>
    </location>
</feature>
<dbReference type="InterPro" id="IPR003594">
    <property type="entry name" value="HATPase_dom"/>
</dbReference>
<feature type="region of interest" description="Disordered" evidence="11">
    <location>
        <begin position="3883"/>
        <end position="3994"/>
    </location>
</feature>
<keyword evidence="9" id="KW-0902">Two-component regulatory system</keyword>
<evidence type="ECO:0000256" key="5">
    <source>
        <dbReference type="ARBA" id="ARBA00022737"/>
    </source>
</evidence>
<dbReference type="SUPFAM" id="SSF47384">
    <property type="entry name" value="Homodimeric domain of signal transducing histidine kinase"/>
    <property type="match status" value="1"/>
</dbReference>
<dbReference type="InterPro" id="IPR003660">
    <property type="entry name" value="HAMP_dom"/>
</dbReference>
<feature type="domain" description="HAMP" evidence="14">
    <location>
        <begin position="1590"/>
        <end position="1642"/>
    </location>
</feature>
<dbReference type="CDD" id="cd06225">
    <property type="entry name" value="HAMP"/>
    <property type="match status" value="28"/>
</dbReference>
<feature type="compositionally biased region" description="Low complexity" evidence="11">
    <location>
        <begin position="3659"/>
        <end position="3678"/>
    </location>
</feature>
<name>A0A9W8GJW1_9FUNG</name>
<dbReference type="SMART" id="SM00388">
    <property type="entry name" value="HisKA"/>
    <property type="match status" value="1"/>
</dbReference>
<dbReference type="InterPro" id="IPR011006">
    <property type="entry name" value="CheY-like_superfamily"/>
</dbReference>
<feature type="compositionally biased region" description="Low complexity" evidence="11">
    <location>
        <begin position="4484"/>
        <end position="4499"/>
    </location>
</feature>
<dbReference type="GO" id="GO:0005524">
    <property type="term" value="F:ATP binding"/>
    <property type="evidence" value="ECO:0007669"/>
    <property type="project" value="UniProtKB-KW"/>
</dbReference>
<keyword evidence="16" id="KW-1185">Reference proteome</keyword>
<dbReference type="SUPFAM" id="SSF55874">
    <property type="entry name" value="ATPase domain of HSP90 chaperone/DNA topoisomerase II/histidine kinase"/>
    <property type="match status" value="1"/>
</dbReference>
<feature type="compositionally biased region" description="Low complexity" evidence="11">
    <location>
        <begin position="3883"/>
        <end position="3899"/>
    </location>
</feature>
<comment type="catalytic activity">
    <reaction evidence="1">
        <text>ATP + protein L-histidine = ADP + protein N-phospho-L-histidine.</text>
        <dbReference type="EC" id="2.7.13.3"/>
    </reaction>
</comment>
<dbReference type="Pfam" id="PF00072">
    <property type="entry name" value="Response_reg"/>
    <property type="match status" value="1"/>
</dbReference>
<evidence type="ECO:0000259" key="14">
    <source>
        <dbReference type="PROSITE" id="PS50885"/>
    </source>
</evidence>
<feature type="compositionally biased region" description="Basic and acidic residues" evidence="11">
    <location>
        <begin position="4196"/>
        <end position="4216"/>
    </location>
</feature>
<keyword evidence="6" id="KW-0547">Nucleotide-binding</keyword>
<dbReference type="OrthoDB" id="10266508at2759"/>
<sequence length="4548" mass="488517">MTSLIDAVGECLVQLGDGNYDGSLAVVDGYLGHASVASDSEPELGPESQHPHGIPIERKTALLSDDNYSESSSLSDVASFRDASSSPFWQDAHFPSHVDDASHTRVHTAESVLGNLRQLVQREREWAREKATYEAYLAQMALELQQSQAPQASAEPSATTVEPDVVPSGSVLAAADGKSEPEKPPLSNWWSAFLPAGEAAATVAERGRGISSGSPNWSPPVMTHSLGTTTLSAFMAPPTLSVGSSRLSTPNPACTVATATGEEACLECIQACERVAEAVLNGDFSARVRCSRCHAVPDDDDTEWPMLPKSGAGANLAAPPSLASTPLISRPATHTQRLANRVNRMASLLSSVTRELVGVARNDGIGGTLGTQVNVADLKGTWFELMSEVNTMTAVHSEQVRSIMQVCTAVTKGDFTKLFDVEARGEMLDLKTSMNGMVSTIHHVANEVTLLAKDISTEGKLGGQIRLGELQGAWKELGINQNRMAIDLVRQVREITTVTYAVSRGDLTKKVYSELQGEMGDLKNTINSMVDQLSHFADEITRVAYEVGVEGRLGSQARVRNVGGVWKDLTVNVNVMATNITSQVRTISEVTAAVADGDLDKTVDISCRGEMAFLKDTINRMVGRLKILSSEVSRVAKEVGTDGMLGGQTVMMDVDGIWKDVADNVNKMAANLTTQVRDIAKVTKAVAAGDLTQKVTSELNGEMDELKTTINTMVDQLSTFASEVTRVAKEVGTEGILEGQANVEGVGGTWRDLTDNVNKMADNLTTQVRDIAKVTKAVATGDLTQKVTSDLKGEMGELKVTINTMVDQLSLFASEVSRVAKEVGTDGVLEGQANVDGVDGTWRDLTDNVNRMAANLTNQVRDIAKVTKAVATGDLTQKVTSELNGEMDELKTTINTMVDQLSLFASEVSRVAKEVGTDGVLEGQAKVEGVDGTWRDLTDNVNMMANNLTTQVRDIAKVTKAVATGDLTQKVTSELKGEMGELKITINTMVDQLSVFASEVSRVAKEVGTDGVLDGQAKVEGVDGTWRDLTDNVNMMANNLTTQVRDIAKVTKAVATGDLTQKVTSELKGEMGELKITINTMVDQLSVFASEVSRVAKEVGTDGVLEGQAYVDGVDGTWRDLTDNVNRMAANLTSQVRDIAKVTKAVATGDLTQKVTSELNGEMDELKTTINTMVDQLSLFASEVSRVAKEVGTDGVLEGQAKVEGVDGTWRDLTDNVNMMANNLTTQVRDIAKVTKAVATGDLTQKVTSELKGEMGELKITINTMVDQLSVFASEVSRVAKEVGTDGVLEGQAYVDGVDGTWRDLTDNVNRMAANLTSQVRDIAKVTKAVATGDLTQKVTSELNGEMDELKTTINTMVDQLSLFASEVSRVAKEVGTDGVLEGQAKVEGVDGTWRDLTDNVNMMANNLTTQVRDIAKVTKAVATGDLTQKVTSELKGEMGELKITINTMVDQLSLFASEVSRVAKEVGTDGVLEGQAKVEGVDGTWRDLTDNVNRMAANLTSQVRDIAKVTKAVATGDLTQKVTSELNGEMDELKTTINTMVDRLSLFASEVSRVAYEVGTEGILEGQAKVEGVDGTWRQLTDNVNKMAANLTSQVRDIATVTKAVAAGDLTQKVEVLLDGEMGQLKTTINTMVDRLSLFASEVSRVAYEVGTEGRLDGQAKVEGVDGTWRLLTDNVNKMAANLTSQVRDIAKITKAVAAGDLTQKVTSELNGEMGHLKTTINTMVDQLSLFASEVSRVAYEVGTEGILEGQAKVEGVDGTWRLLTDNVNKMAANLTSQVRNIAKVTAAIADGDLSKKVDVDVQGEMLELKDTINDMVEKLRGIVSEVSSVALQVGTDGVLGGQAKLYNIGGTWRDLTDNVNMMANNLTIQVRDIAKVTKAVATGDLTQKVHVTLNGEMGDLKLTINTMVDQLSTFASEVSRVAYEVGTEGILEGQAKVEGVDGTWRQLTDNVNKMAANLTNQVRDIAKVTKAVAHGDLSQKIEVDVQGEMLELKDTINTMVDQLGTFANEIIRVALLVGINGKLGDQARVPNVDGAWKDVTDNVNMMAANLTSQVRDIATVTKAVATGDLTRKVQVTLNGEMDELKTTINTMVDQLSTFASEVSRVAREVGTEGILEGQANVEGVGGTWRDLTNNVNKMADNLTTQVRDIAKVTKAVATGDLTQKVTSDLKGEMGELKVTINTMVDQLSVFASEVSRVAKEVGTDGILEGQAKVEGVDGTWRDLTDNVNMMANNLTTQVRDIAKVTKAVATGDLTQKVTSELKGEMGELKITINTMVDQLSVFASEVSRVAKEVGTEGILEGQAKVEGVDGTWRDLTDNVNKMAANLTSQVRSISGVTKAVAHGDLTQKINVDVQGEMLELKDTINTMVDQLSTFASEVSRVAKEVGTEGILEGQANVEGVDGTWRDLTDNVNKMADNLTTQVRDIAKVTKAVATGDLTQKVTSDLKGEMGELKVTINTMVDQLSLFASEVSRVAKEVGTDGVLEGQANVDGVDGTWRDLTDNVNRMAANLTNQVRDIAKVTKAVATGDLTQKVTSELNGEMLELKNTINTMVDQLSLFASEVSRVAKEVGTDGVLDGQAKVEGVDGTWRDLTDNVNMMANNLTTQVRDIAKVTKAVATGDLTQKVTSELKGEMGELKITINTMVDQLSVFASEVSRVAKEVGTEGILEGQAKVEGVDGTWRDLTDNVNKMAANLTSQVRSISGVTKAVAHGDLTQKINVDVQGEMLELKDTINTMVDQLSLFASEVSRVAKEVGTDGKLEGQAKVEGVDGTWRNLTDNVNKMAANLTSQVRDIAKVTKAVATGDLTQKVTSELNGEMAELKTTINTMVDQLSTFASEVSRVAFEVGTEGILEGQANVEGLNGEMAELKTTINTMVDQLSTFASEVSRVAFEVGTEGILEGQANVEGVDGTWRKLTDNVNMMANNLTTQVRDIAKVTKAVATGDLTQKVTSDLKGEMGELKITINTMVDQLSLFAREVSRVAKEVGTDGELGGQAVVEGVDGTWRDLTDNVNKMAANLTSQVRDIADVTHAVAYGDLSKTVTVPLSGEMGQLKITINAMVRRLSNFAREVEKVAREVGNDGNLGVQALVSDVDGIWHEVTRKVNNMATNLTNQVRAFAQISAAATQGKYDAMITVSASGEMDALKAQINRMVYSLRTSFLDNVKAREAAELANRAKSEFLANMSHEVRTPMNGIIGMTSLTLETNLTHTQRDSLMIVSSLSNSLLTILDDLLDLSKIEAGRMSIENIPFSLRGSLLSVLKTLSAKAVQKGLMVMLACDPEIPDYYIGDPNRLRQILTNLVGNAIKFTNQGDISVTCRISGRIGIYSILEISVHDSGIGIPKEKLSMIFESFAQADGSTTRKYGGTGLGLSISKRLCELLGGNIRVESQYGEGSTFTFTVKVETPVPDFSFFERRLLPYRTRHVLIIYDVRQNPQGAAIVAKLREILTSFHLSSATVENTEQARQFLWRGSQVRPLFDMFIVDSLTTAEELRAAGVANVNFMPVIYFPAPDSGCIFVNRVIELGINSYLDVPFEFSKVASAIIPALENHSMVPDLERYRRRPLHILLAEDNVVNQKLALRILQKCNHKVEVVSNGQLAVEAVVDQWRRNLDAYGSHIKPSTSGSSGSEDDMPPMDSKGQSPFAMDPNDSSPGSERDDFISNQDSFSDSSSISANLSADATKGSGGADAADTIQTADPQNSGVTATVVTKSPYSDGTIFPESIYPPAVKPADDLPYLPDSLMMPLDSNKGNDLGAYSSASMEDIRGRKQAGVRDPQSKFASVPMPYDIILMDVQMPVMGGFESTACIREWEENEGVDFRTPIIALTAHAMIGDRERCLSAGMDEYITKPLRFENLLSMISQFQPRMYGENGEIIPILAPIRSGSTESMSESELGSSAGEASDSDSDSDIEYGSYSDSSVLVTDDSDDSQASGSQRGPAIVPVKPEWKGRRLNTEDQRFVNYSHAKASESLEVGPSGQNDDDEDEDSETKALRQAEATRTLRKQVKLFKRKYGKDLASMPGMEALKAKLKGKVPPENADVEGDKDDAASSSALSGEDDEDSDAGGSGIDYEVGVNKHELISKSALHSIGLYNLSGLSNDEDDAGLPTKGTLSLAAATKQAKKSAFRTRATVSKERRQDRGKDDMTSENAVSDAPPTARAESHAKPPHRKRRPSKPSTREAAPSRAADTLQARVAAVYDRSHRDMDKRSHSGGEEEYGRHGHKHGHGRSEGKGKHHHGGKGLRDYPEAAPAYRDSSYDVDYRVGTSTYEPQNYLDLPRHSIIDPSMLSFDLPGSSLHASYGGAGRVIQRSSGMGNMGRGMDTRGWSVARPSASSFTPSRPAPGADLTGIHGISTFAPASLPSDAEMPIRHFARLKTTDDIVEAMEAAAAGNQDAMRAIQATTMLSAEGVSSEATDARAEYSTQRHTAGAMSDPGSPRVSPGIGAVSSPRPPVLPPAAFVPPAIESIGLTLPTKPLQREPKSQQQQPASVASGSGVGGDVASAPGRQSVKLSRNVRDRLMKARMKQMEKHKNDQEPPAGDEPDPEAEQAAGE</sequence>
<dbReference type="PANTHER" id="PTHR45339">
    <property type="entry name" value="HYBRID SIGNAL TRANSDUCTION HISTIDINE KINASE J"/>
    <property type="match status" value="1"/>
</dbReference>
<dbReference type="PROSITE" id="PS50109">
    <property type="entry name" value="HIS_KIN"/>
    <property type="match status" value="1"/>
</dbReference>
<accession>A0A9W8GJW1</accession>
<evidence type="ECO:0000256" key="1">
    <source>
        <dbReference type="ARBA" id="ARBA00000085"/>
    </source>
</evidence>
<evidence type="ECO:0000256" key="3">
    <source>
        <dbReference type="ARBA" id="ARBA00022553"/>
    </source>
</evidence>
<dbReference type="PRINTS" id="PR00344">
    <property type="entry name" value="BCTRLSENSOR"/>
</dbReference>
<feature type="compositionally biased region" description="Basic and acidic residues" evidence="11">
    <location>
        <begin position="3943"/>
        <end position="3956"/>
    </location>
</feature>
<dbReference type="PROSITE" id="PS50885">
    <property type="entry name" value="HAMP"/>
    <property type="match status" value="30"/>
</dbReference>
<feature type="domain" description="HAMP" evidence="14">
    <location>
        <begin position="1958"/>
        <end position="2010"/>
    </location>
</feature>
<protein>
    <recommendedName>
        <fullName evidence="2">histidine kinase</fullName>
        <ecNumber evidence="2">2.7.13.3</ecNumber>
    </recommendedName>
</protein>
<evidence type="ECO:0000259" key="12">
    <source>
        <dbReference type="PROSITE" id="PS50109"/>
    </source>
</evidence>
<dbReference type="EMBL" id="JANBTX010000008">
    <property type="protein sequence ID" value="KAJ2690730.1"/>
    <property type="molecule type" value="Genomic_DNA"/>
</dbReference>
<evidence type="ECO:0000256" key="7">
    <source>
        <dbReference type="ARBA" id="ARBA00022777"/>
    </source>
</evidence>
<dbReference type="PANTHER" id="PTHR45339:SF1">
    <property type="entry name" value="HYBRID SIGNAL TRANSDUCTION HISTIDINE KINASE J"/>
    <property type="match status" value="1"/>
</dbReference>
<feature type="domain" description="HAMP" evidence="14">
    <location>
        <begin position="762"/>
        <end position="814"/>
    </location>
</feature>
<dbReference type="InterPro" id="IPR036097">
    <property type="entry name" value="HisK_dim/P_sf"/>
</dbReference>
<dbReference type="Proteomes" id="UP001151516">
    <property type="component" value="Unassembled WGS sequence"/>
</dbReference>
<dbReference type="InterPro" id="IPR004358">
    <property type="entry name" value="Sig_transdc_His_kin-like_C"/>
</dbReference>
<evidence type="ECO:0000256" key="2">
    <source>
        <dbReference type="ARBA" id="ARBA00012438"/>
    </source>
</evidence>
<keyword evidence="3 10" id="KW-0597">Phosphoprotein</keyword>
<dbReference type="SMART" id="SM00387">
    <property type="entry name" value="HATPase_c"/>
    <property type="match status" value="1"/>
</dbReference>
<dbReference type="Gene3D" id="3.40.50.2300">
    <property type="match status" value="2"/>
</dbReference>
<dbReference type="SMART" id="SM00304">
    <property type="entry name" value="HAMP"/>
    <property type="match status" value="31"/>
</dbReference>
<feature type="domain" description="Response regulatory" evidence="13">
    <location>
        <begin position="3726"/>
        <end position="3862"/>
    </location>
</feature>
<feature type="domain" description="HAMP" evidence="14">
    <location>
        <begin position="946"/>
        <end position="998"/>
    </location>
</feature>
<feature type="domain" description="HAMP" evidence="14">
    <location>
        <begin position="1406"/>
        <end position="1458"/>
    </location>
</feature>
<dbReference type="InterPro" id="IPR036890">
    <property type="entry name" value="HATPase_C_sf"/>
</dbReference>
<feature type="domain" description="HAMP" evidence="14">
    <location>
        <begin position="670"/>
        <end position="722"/>
    </location>
</feature>
<dbReference type="GO" id="GO:0000155">
    <property type="term" value="F:phosphorelay sensor kinase activity"/>
    <property type="evidence" value="ECO:0007669"/>
    <property type="project" value="InterPro"/>
</dbReference>
<feature type="domain" description="HAMP" evidence="14">
    <location>
        <begin position="2326"/>
        <end position="2378"/>
    </location>
</feature>
<feature type="domain" description="HAMP" evidence="14">
    <location>
        <begin position="2786"/>
        <end position="2838"/>
    </location>
</feature>
<evidence type="ECO:0000256" key="11">
    <source>
        <dbReference type="SAM" id="MobiDB-lite"/>
    </source>
</evidence>
<evidence type="ECO:0000256" key="6">
    <source>
        <dbReference type="ARBA" id="ARBA00022741"/>
    </source>
</evidence>
<feature type="domain" description="Histidine kinase" evidence="12">
    <location>
        <begin position="3183"/>
        <end position="3404"/>
    </location>
</feature>
<feature type="domain" description="HAMP" evidence="14">
    <location>
        <begin position="3109"/>
        <end position="3161"/>
    </location>
</feature>
<feature type="domain" description="HAMP" evidence="14">
    <location>
        <begin position="2142"/>
        <end position="2194"/>
    </location>
</feature>
<feature type="domain" description="HAMP" evidence="14">
    <location>
        <begin position="1866"/>
        <end position="1918"/>
    </location>
</feature>
<keyword evidence="7 15" id="KW-0418">Kinase</keyword>
<evidence type="ECO:0000256" key="10">
    <source>
        <dbReference type="PROSITE-ProRule" id="PRU00169"/>
    </source>
</evidence>
<dbReference type="Pfam" id="PF00672">
    <property type="entry name" value="HAMP"/>
    <property type="match status" value="21"/>
</dbReference>
<feature type="domain" description="HAMP" evidence="14">
    <location>
        <begin position="2418"/>
        <end position="2470"/>
    </location>
</feature>
<comment type="caution">
    <text evidence="15">The sequence shown here is derived from an EMBL/GenBank/DDBJ whole genome shotgun (WGS) entry which is preliminary data.</text>
</comment>
<dbReference type="CDD" id="cd16922">
    <property type="entry name" value="HATPase_EvgS-ArcB-TorS-like"/>
    <property type="match status" value="1"/>
</dbReference>
<feature type="region of interest" description="Disordered" evidence="11">
    <location>
        <begin position="3614"/>
        <end position="3697"/>
    </location>
</feature>
<keyword evidence="5" id="KW-0677">Repeat</keyword>
<evidence type="ECO:0000313" key="15">
    <source>
        <dbReference type="EMBL" id="KAJ2690730.1"/>
    </source>
</evidence>
<dbReference type="Gene3D" id="1.10.8.500">
    <property type="entry name" value="HAMP domain in histidine kinase"/>
    <property type="match status" value="1"/>
</dbReference>